<evidence type="ECO:0000313" key="3">
    <source>
        <dbReference type="Proteomes" id="UP000507470"/>
    </source>
</evidence>
<name>A0A6J8CV00_MYTCO</name>
<feature type="compositionally biased region" description="Polar residues" evidence="1">
    <location>
        <begin position="320"/>
        <end position="340"/>
    </location>
</feature>
<organism evidence="2 3">
    <name type="scientific">Mytilus coruscus</name>
    <name type="common">Sea mussel</name>
    <dbReference type="NCBI Taxonomy" id="42192"/>
    <lineage>
        <taxon>Eukaryota</taxon>
        <taxon>Metazoa</taxon>
        <taxon>Spiralia</taxon>
        <taxon>Lophotrochozoa</taxon>
        <taxon>Mollusca</taxon>
        <taxon>Bivalvia</taxon>
        <taxon>Autobranchia</taxon>
        <taxon>Pteriomorphia</taxon>
        <taxon>Mytilida</taxon>
        <taxon>Mytiloidea</taxon>
        <taxon>Mytilidae</taxon>
        <taxon>Mytilinae</taxon>
        <taxon>Mytilus</taxon>
    </lineage>
</organism>
<feature type="compositionally biased region" description="Low complexity" evidence="1">
    <location>
        <begin position="228"/>
        <end position="249"/>
    </location>
</feature>
<accession>A0A6J8CV00</accession>
<feature type="region of interest" description="Disordered" evidence="1">
    <location>
        <begin position="222"/>
        <end position="253"/>
    </location>
</feature>
<evidence type="ECO:0000256" key="1">
    <source>
        <dbReference type="SAM" id="MobiDB-lite"/>
    </source>
</evidence>
<sequence length="398" mass="45018">MKKKVQHKRGINDKIIIDTWRRDDSEIVKVVQREHEKRPRYIKDPTVFQKKRDREKSVHPRSRPYANIRATRLNQRLNRADTHHTGQKKESCDTKFGEDLVVKNTKTSAKSIQDNILNEDSLSNISHQVQVHTGNDHEGGEAPNNHGQHFSTVLTETQLNNNNIQEVKDRKIEIDEKEKTYTQSKKECEILNFNEKEPDAIFSNCEEQTDFNSYVRRNQQAGLTANRDSSTSTNSNQSCNSCNSTDSDSGASNASFQTAFSEFLGQSQTEDTLQSFNDEDINNIESSQSDTEDYEISSREINALNDSETGLNHKSENVEDNQLVTNDDNRDSSGSTDDSINTVSNQCLGLESQDAVVKSNVQFNAVTSVESVDMKTITSQTNISFNNSNIHLVINQCN</sequence>
<gene>
    <name evidence="2" type="ORF">MCOR_33094</name>
</gene>
<protein>
    <submittedName>
        <fullName evidence="2">Uncharacterized protein</fullName>
    </submittedName>
</protein>
<dbReference type="Proteomes" id="UP000507470">
    <property type="component" value="Unassembled WGS sequence"/>
</dbReference>
<evidence type="ECO:0000313" key="2">
    <source>
        <dbReference type="EMBL" id="CAC5398752.1"/>
    </source>
</evidence>
<proteinExistence type="predicted"/>
<reference evidence="2 3" key="1">
    <citation type="submission" date="2020-06" db="EMBL/GenBank/DDBJ databases">
        <authorList>
            <person name="Li R."/>
            <person name="Bekaert M."/>
        </authorList>
    </citation>
    <scope>NUCLEOTIDE SEQUENCE [LARGE SCALE GENOMIC DNA]</scope>
    <source>
        <strain evidence="3">wild</strain>
    </source>
</reference>
<dbReference type="AlphaFoldDB" id="A0A6J8CV00"/>
<dbReference type="EMBL" id="CACVKT020005968">
    <property type="protein sequence ID" value="CAC5398752.1"/>
    <property type="molecule type" value="Genomic_DNA"/>
</dbReference>
<feature type="region of interest" description="Disordered" evidence="1">
    <location>
        <begin position="276"/>
        <end position="340"/>
    </location>
</feature>
<keyword evidence="3" id="KW-1185">Reference proteome</keyword>